<dbReference type="GO" id="GO:0046872">
    <property type="term" value="F:metal ion binding"/>
    <property type="evidence" value="ECO:0007669"/>
    <property type="project" value="UniProtKB-KW"/>
</dbReference>
<feature type="compositionally biased region" description="Low complexity" evidence="3">
    <location>
        <begin position="439"/>
        <end position="481"/>
    </location>
</feature>
<feature type="compositionally biased region" description="Acidic residues" evidence="3">
    <location>
        <begin position="482"/>
        <end position="494"/>
    </location>
</feature>
<evidence type="ECO:0000313" key="7">
    <source>
        <dbReference type="Proteomes" id="UP001151516"/>
    </source>
</evidence>
<keyword evidence="4" id="KW-0732">Signal</keyword>
<feature type="chain" id="PRO_5040870506" description="Tyrosinase copper-binding domain-containing protein" evidence="4">
    <location>
        <begin position="21"/>
        <end position="611"/>
    </location>
</feature>
<dbReference type="EMBL" id="JANBTX010000091">
    <property type="protein sequence ID" value="KAJ2686885.1"/>
    <property type="molecule type" value="Genomic_DNA"/>
</dbReference>
<dbReference type="PANTHER" id="PTHR11474">
    <property type="entry name" value="TYROSINASE FAMILY MEMBER"/>
    <property type="match status" value="1"/>
</dbReference>
<name>A0A9W8GLG1_9FUNG</name>
<comment type="caution">
    <text evidence="6">The sequence shown here is derived from an EMBL/GenBank/DDBJ whole genome shotgun (WGS) entry which is preliminary data.</text>
</comment>
<proteinExistence type="predicted"/>
<dbReference type="PANTHER" id="PTHR11474:SF126">
    <property type="entry name" value="TYROSINASE-LIKE PROTEIN TYR-1-RELATED"/>
    <property type="match status" value="1"/>
</dbReference>
<dbReference type="Proteomes" id="UP001151516">
    <property type="component" value="Unassembled WGS sequence"/>
</dbReference>
<reference evidence="6" key="1">
    <citation type="submission" date="2022-07" db="EMBL/GenBank/DDBJ databases">
        <title>Phylogenomic reconstructions and comparative analyses of Kickxellomycotina fungi.</title>
        <authorList>
            <person name="Reynolds N.K."/>
            <person name="Stajich J.E."/>
            <person name="Barry K."/>
            <person name="Grigoriev I.V."/>
            <person name="Crous P."/>
            <person name="Smith M.E."/>
        </authorList>
    </citation>
    <scope>NUCLEOTIDE SEQUENCE</scope>
    <source>
        <strain evidence="6">CBS 109367</strain>
    </source>
</reference>
<dbReference type="GO" id="GO:0016491">
    <property type="term" value="F:oxidoreductase activity"/>
    <property type="evidence" value="ECO:0007669"/>
    <property type="project" value="InterPro"/>
</dbReference>
<dbReference type="InterPro" id="IPR050316">
    <property type="entry name" value="Tyrosinase/Hemocyanin"/>
</dbReference>
<accession>A0A9W8GLG1</accession>
<dbReference type="InterPro" id="IPR008922">
    <property type="entry name" value="Di-copper_centre_dom_sf"/>
</dbReference>
<protein>
    <recommendedName>
        <fullName evidence="5">Tyrosinase copper-binding domain-containing protein</fullName>
    </recommendedName>
</protein>
<feature type="compositionally biased region" description="Low complexity" evidence="3">
    <location>
        <begin position="495"/>
        <end position="508"/>
    </location>
</feature>
<dbReference type="InterPro" id="IPR002227">
    <property type="entry name" value="Tyrosinase_Cu-bd"/>
</dbReference>
<evidence type="ECO:0000256" key="1">
    <source>
        <dbReference type="ARBA" id="ARBA00022723"/>
    </source>
</evidence>
<feature type="signal peptide" evidence="4">
    <location>
        <begin position="1"/>
        <end position="20"/>
    </location>
</feature>
<dbReference type="OrthoDB" id="6132182at2759"/>
<feature type="domain" description="Tyrosinase copper-binding" evidence="5">
    <location>
        <begin position="60"/>
        <end position="231"/>
    </location>
</feature>
<keyword evidence="1" id="KW-0479">Metal-binding</keyword>
<dbReference type="Gene3D" id="1.10.1280.10">
    <property type="entry name" value="Di-copper center containing domain from catechol oxidase"/>
    <property type="match status" value="1"/>
</dbReference>
<dbReference type="PRINTS" id="PR00092">
    <property type="entry name" value="TYROSINASE"/>
</dbReference>
<dbReference type="AlphaFoldDB" id="A0A9W8GLG1"/>
<dbReference type="SUPFAM" id="SSF48056">
    <property type="entry name" value="Di-copper centre-containing domain"/>
    <property type="match status" value="1"/>
</dbReference>
<organism evidence="6 7">
    <name type="scientific">Coemansia spiralis</name>
    <dbReference type="NCBI Taxonomy" id="417178"/>
    <lineage>
        <taxon>Eukaryota</taxon>
        <taxon>Fungi</taxon>
        <taxon>Fungi incertae sedis</taxon>
        <taxon>Zoopagomycota</taxon>
        <taxon>Kickxellomycotina</taxon>
        <taxon>Kickxellomycetes</taxon>
        <taxon>Kickxellales</taxon>
        <taxon>Kickxellaceae</taxon>
        <taxon>Coemansia</taxon>
    </lineage>
</organism>
<dbReference type="Pfam" id="PF00264">
    <property type="entry name" value="Tyrosinase"/>
    <property type="match status" value="1"/>
</dbReference>
<evidence type="ECO:0000256" key="3">
    <source>
        <dbReference type="SAM" id="MobiDB-lite"/>
    </source>
</evidence>
<sequence length="611" mass="66452">MKITSAFIGLAALIGAGVDAQANCQSNVVRKEIRSLSPTEWNRVTSVVRNMTNSGWLGWFAHIHNQYFGVIHGNEFFFPWHRRFIRDFESIAQSVDRGFVLPYWDELRDFANPTASEVMSAKFVGTNGQGDGCVRDGNQAGTTLNYPSNHCLRRRYNAGNRINAWYSPEFIQSVLSRSTRMSQLRPGIEFSLHGAIHLAMGGDMLENYSPNDFVFWIHHANIDRIWSVWQTMNPNQNFWSMDGVDNNGRPMGYGTLLPHYNEPVINSMRMGVNGMCFFYDNGGSITNKRRSLLERRGNTKKCIPRLPANLPPMPPIVDGVFNNVDILPVPADTYVQVTIAQKLPPVVLDKWFPTFTGGAASNVTANAPSAPYAAVAIPNAPYVPDTVPSPPSYSNIPPPYSYSTVPINAGYSTVSDSSIYGSSSAGGYSTVPNNGGYSTVPGSSSSGSYNTVSDSSVSGSSSSGSNSYSTSVENGSYSASDSDSDDMTSDEQEGEYSTSGSSSGIYTGSPLPSDTISSLYNSSAAPSSSSSSVYSEEYHAFDPVDDAAPQGPADKGLKYPMPNPFPMTAHFIKMHNYPIDQIHKEYLIAREFVKDMNAAGYQSPFAKGATA</sequence>
<feature type="region of interest" description="Disordered" evidence="3">
    <location>
        <begin position="439"/>
        <end position="508"/>
    </location>
</feature>
<evidence type="ECO:0000313" key="6">
    <source>
        <dbReference type="EMBL" id="KAJ2686885.1"/>
    </source>
</evidence>
<evidence type="ECO:0000256" key="2">
    <source>
        <dbReference type="ARBA" id="ARBA00023008"/>
    </source>
</evidence>
<evidence type="ECO:0000259" key="5">
    <source>
        <dbReference type="Pfam" id="PF00264"/>
    </source>
</evidence>
<evidence type="ECO:0000256" key="4">
    <source>
        <dbReference type="SAM" id="SignalP"/>
    </source>
</evidence>
<keyword evidence="2" id="KW-0186">Copper</keyword>
<gene>
    <name evidence="6" type="ORF">IWW39_003329</name>
</gene>
<keyword evidence="7" id="KW-1185">Reference proteome</keyword>